<keyword evidence="5" id="KW-0676">Redox-active center</keyword>
<evidence type="ECO:0000259" key="8">
    <source>
        <dbReference type="PROSITE" id="PS51352"/>
    </source>
</evidence>
<evidence type="ECO:0000256" key="3">
    <source>
        <dbReference type="ARBA" id="ARBA00022968"/>
    </source>
</evidence>
<dbReference type="PANTHER" id="PTHR42852">
    <property type="entry name" value="THIOL:DISULFIDE INTERCHANGE PROTEIN DSBE"/>
    <property type="match status" value="1"/>
</dbReference>
<evidence type="ECO:0000256" key="7">
    <source>
        <dbReference type="SAM" id="SignalP"/>
    </source>
</evidence>
<dbReference type="CDD" id="cd02966">
    <property type="entry name" value="TlpA_like_family"/>
    <property type="match status" value="1"/>
</dbReference>
<dbReference type="Proteomes" id="UP000199301">
    <property type="component" value="Unassembled WGS sequence"/>
</dbReference>
<keyword evidence="7" id="KW-0732">Signal</keyword>
<proteinExistence type="predicted"/>
<dbReference type="RefSeq" id="WP_092525747.1">
    <property type="nucleotide sequence ID" value="NZ_FNKO01000002.1"/>
</dbReference>
<dbReference type="GO" id="GO:0017004">
    <property type="term" value="P:cytochrome complex assembly"/>
    <property type="evidence" value="ECO:0007669"/>
    <property type="project" value="UniProtKB-KW"/>
</dbReference>
<feature type="domain" description="Thioredoxin" evidence="8">
    <location>
        <begin position="46"/>
        <end position="201"/>
    </location>
</feature>
<organism evidence="9 10">
    <name type="scientific">Actinopolyspora saharensis</name>
    <dbReference type="NCBI Taxonomy" id="995062"/>
    <lineage>
        <taxon>Bacteria</taxon>
        <taxon>Bacillati</taxon>
        <taxon>Actinomycetota</taxon>
        <taxon>Actinomycetes</taxon>
        <taxon>Actinopolysporales</taxon>
        <taxon>Actinopolysporaceae</taxon>
        <taxon>Actinopolyspora</taxon>
    </lineage>
</organism>
<dbReference type="GO" id="GO:0016209">
    <property type="term" value="F:antioxidant activity"/>
    <property type="evidence" value="ECO:0007669"/>
    <property type="project" value="InterPro"/>
</dbReference>
<keyword evidence="10" id="KW-1185">Reference proteome</keyword>
<dbReference type="GO" id="GO:0016491">
    <property type="term" value="F:oxidoreductase activity"/>
    <property type="evidence" value="ECO:0007669"/>
    <property type="project" value="InterPro"/>
</dbReference>
<dbReference type="SUPFAM" id="SSF52833">
    <property type="entry name" value="Thioredoxin-like"/>
    <property type="match status" value="1"/>
</dbReference>
<name>A0A1H1GC79_9ACTN</name>
<evidence type="ECO:0000313" key="9">
    <source>
        <dbReference type="EMBL" id="SDR10882.1"/>
    </source>
</evidence>
<dbReference type="PROSITE" id="PS00194">
    <property type="entry name" value="THIOREDOXIN_1"/>
    <property type="match status" value="1"/>
</dbReference>
<dbReference type="PROSITE" id="PS51257">
    <property type="entry name" value="PROKAR_LIPOPROTEIN"/>
    <property type="match status" value="1"/>
</dbReference>
<keyword evidence="4" id="KW-1015">Disulfide bond</keyword>
<feature type="chain" id="PRO_5011776429" evidence="7">
    <location>
        <begin position="33"/>
        <end position="222"/>
    </location>
</feature>
<feature type="signal peptide" evidence="7">
    <location>
        <begin position="1"/>
        <end position="32"/>
    </location>
</feature>
<keyword evidence="2" id="KW-0201">Cytochrome c-type biogenesis</keyword>
<reference evidence="10" key="1">
    <citation type="submission" date="2016-10" db="EMBL/GenBank/DDBJ databases">
        <authorList>
            <person name="Varghese N."/>
            <person name="Submissions S."/>
        </authorList>
    </citation>
    <scope>NUCLEOTIDE SEQUENCE [LARGE SCALE GENOMIC DNA]</scope>
    <source>
        <strain evidence="10">DSM 45459</strain>
    </source>
</reference>
<dbReference type="STRING" id="995062.SAMN04489718_3566"/>
<evidence type="ECO:0000256" key="1">
    <source>
        <dbReference type="ARBA" id="ARBA00004196"/>
    </source>
</evidence>
<evidence type="ECO:0000313" key="10">
    <source>
        <dbReference type="Proteomes" id="UP000199301"/>
    </source>
</evidence>
<keyword evidence="3" id="KW-0735">Signal-anchor</keyword>
<protein>
    <submittedName>
        <fullName evidence="9">Thiol-disulfide isomerase or thioredoxin</fullName>
    </submittedName>
</protein>
<keyword evidence="3" id="KW-0812">Transmembrane</keyword>
<keyword evidence="9" id="KW-0413">Isomerase</keyword>
<dbReference type="InterPro" id="IPR036249">
    <property type="entry name" value="Thioredoxin-like_sf"/>
</dbReference>
<dbReference type="GO" id="GO:0016853">
    <property type="term" value="F:isomerase activity"/>
    <property type="evidence" value="ECO:0007669"/>
    <property type="project" value="UniProtKB-KW"/>
</dbReference>
<dbReference type="InterPro" id="IPR013766">
    <property type="entry name" value="Thioredoxin_domain"/>
</dbReference>
<evidence type="ECO:0000256" key="5">
    <source>
        <dbReference type="ARBA" id="ARBA00023284"/>
    </source>
</evidence>
<dbReference type="EMBL" id="FNKO01000002">
    <property type="protein sequence ID" value="SDR10882.1"/>
    <property type="molecule type" value="Genomic_DNA"/>
</dbReference>
<evidence type="ECO:0000256" key="4">
    <source>
        <dbReference type="ARBA" id="ARBA00023157"/>
    </source>
</evidence>
<dbReference type="GO" id="GO:0030313">
    <property type="term" value="C:cell envelope"/>
    <property type="evidence" value="ECO:0007669"/>
    <property type="project" value="UniProtKB-SubCell"/>
</dbReference>
<dbReference type="OrthoDB" id="9796554at2"/>
<comment type="subcellular location">
    <subcellularLocation>
        <location evidence="1">Cell envelope</location>
    </subcellularLocation>
</comment>
<dbReference type="InterPro" id="IPR000866">
    <property type="entry name" value="AhpC/TSA"/>
</dbReference>
<dbReference type="PANTHER" id="PTHR42852:SF6">
    <property type="entry name" value="THIOL:DISULFIDE INTERCHANGE PROTEIN DSBE"/>
    <property type="match status" value="1"/>
</dbReference>
<dbReference type="InterPro" id="IPR017937">
    <property type="entry name" value="Thioredoxin_CS"/>
</dbReference>
<accession>A0A1H1GC79</accession>
<dbReference type="Gene3D" id="3.40.30.10">
    <property type="entry name" value="Glutaredoxin"/>
    <property type="match status" value="1"/>
</dbReference>
<evidence type="ECO:0000256" key="2">
    <source>
        <dbReference type="ARBA" id="ARBA00022748"/>
    </source>
</evidence>
<dbReference type="AlphaFoldDB" id="A0A1H1GC79"/>
<sequence length="222" mass="23796">MKSNRRRLRAGRRWLVLATVALLGLLSGCAGGDGSAVSENGEFTFVSPGGRTRLFYPPDERGRVTGLKGDSLENSDRRIRLSDFEGEVVVLNVWGSWCPPCRAEAEDLQAVQDTLGDQGVQLLGIDVRDNRNAAQDFVNNFGVTYPSIFDPSGRAMLALDGFPRSTTPATVVLDREHRVAAIYLTAITKEELLPKVRDIANEGAGSGSEKTGSKGVGSGGTN</sequence>
<dbReference type="Pfam" id="PF00578">
    <property type="entry name" value="AhpC-TSA"/>
    <property type="match status" value="1"/>
</dbReference>
<feature type="region of interest" description="Disordered" evidence="6">
    <location>
        <begin position="201"/>
        <end position="222"/>
    </location>
</feature>
<gene>
    <name evidence="9" type="ORF">SAMN04489718_3566</name>
</gene>
<dbReference type="PROSITE" id="PS51352">
    <property type="entry name" value="THIOREDOXIN_2"/>
    <property type="match status" value="1"/>
</dbReference>
<evidence type="ECO:0000256" key="6">
    <source>
        <dbReference type="SAM" id="MobiDB-lite"/>
    </source>
</evidence>
<dbReference type="InterPro" id="IPR050553">
    <property type="entry name" value="Thioredoxin_ResA/DsbE_sf"/>
</dbReference>